<feature type="compositionally biased region" description="Pro residues" evidence="1">
    <location>
        <begin position="68"/>
        <end position="79"/>
    </location>
</feature>
<evidence type="ECO:0008006" key="4">
    <source>
        <dbReference type="Google" id="ProtNLM"/>
    </source>
</evidence>
<accession>A0A673TWE7</accession>
<dbReference type="Ensembl" id="ENSSSUT00005015218.1">
    <property type="protein sequence ID" value="ENSSSUP00005013324.1"/>
    <property type="gene ID" value="ENSSSUG00005008539.1"/>
</dbReference>
<reference evidence="2" key="2">
    <citation type="submission" date="2025-08" db="UniProtKB">
        <authorList>
            <consortium name="Ensembl"/>
        </authorList>
    </citation>
    <scope>IDENTIFICATION</scope>
</reference>
<keyword evidence="3" id="KW-1185">Reference proteome</keyword>
<dbReference type="Pfam" id="PF02389">
    <property type="entry name" value="Cornifin"/>
    <property type="match status" value="1"/>
</dbReference>
<reference evidence="2 3" key="1">
    <citation type="submission" date="2019-05" db="EMBL/GenBank/DDBJ databases">
        <title>A Chromosome-scale Meerkat (S. suricatta) Genome Assembly.</title>
        <authorList>
            <person name="Dudchenko O."/>
            <person name="Lieberman Aiden E."/>
            <person name="Tung J."/>
            <person name="Barreiro L.B."/>
            <person name="Clutton-Brock T.H."/>
        </authorList>
    </citation>
    <scope>NUCLEOTIDE SEQUENCE [LARGE SCALE GENOMIC DNA]</scope>
</reference>
<proteinExistence type="predicted"/>
<reference evidence="2" key="3">
    <citation type="submission" date="2025-09" db="UniProtKB">
        <authorList>
            <consortium name="Ensembl"/>
        </authorList>
    </citation>
    <scope>IDENTIFICATION</scope>
</reference>
<protein>
    <recommendedName>
        <fullName evidence="4">Small proline rich protein 3</fullName>
    </recommendedName>
</protein>
<feature type="compositionally biased region" description="Polar residues" evidence="1">
    <location>
        <begin position="12"/>
        <end position="26"/>
    </location>
</feature>
<sequence length="95" mass="10730">ESSQEPPKFPFTSKQKQPCTPPLTTQEQQLKQTCQLLPQELFVPITKEPCHTRVPQQGNTKISEPSYPKYPEPVHPMIPEPGHTKGPDSAQTKQK</sequence>
<dbReference type="Proteomes" id="UP000472268">
    <property type="component" value="Chromosome 8"/>
</dbReference>
<organism evidence="2 3">
    <name type="scientific">Suricata suricatta</name>
    <name type="common">Meerkat</name>
    <dbReference type="NCBI Taxonomy" id="37032"/>
    <lineage>
        <taxon>Eukaryota</taxon>
        <taxon>Metazoa</taxon>
        <taxon>Chordata</taxon>
        <taxon>Craniata</taxon>
        <taxon>Vertebrata</taxon>
        <taxon>Euteleostomi</taxon>
        <taxon>Mammalia</taxon>
        <taxon>Eutheria</taxon>
        <taxon>Laurasiatheria</taxon>
        <taxon>Carnivora</taxon>
        <taxon>Feliformia</taxon>
        <taxon>Herpestidae</taxon>
        <taxon>Suricata</taxon>
    </lineage>
</organism>
<evidence type="ECO:0000256" key="1">
    <source>
        <dbReference type="SAM" id="MobiDB-lite"/>
    </source>
</evidence>
<feature type="region of interest" description="Disordered" evidence="1">
    <location>
        <begin position="1"/>
        <end position="26"/>
    </location>
</feature>
<feature type="region of interest" description="Disordered" evidence="1">
    <location>
        <begin position="48"/>
        <end position="95"/>
    </location>
</feature>
<name>A0A673TWE7_SURSU</name>
<feature type="compositionally biased region" description="Polar residues" evidence="1">
    <location>
        <begin position="54"/>
        <end position="63"/>
    </location>
</feature>
<dbReference type="AlphaFoldDB" id="A0A673TWE7"/>
<evidence type="ECO:0000313" key="3">
    <source>
        <dbReference type="Proteomes" id="UP000472268"/>
    </source>
</evidence>
<evidence type="ECO:0000313" key="2">
    <source>
        <dbReference type="Ensembl" id="ENSSSUP00005013324.1"/>
    </source>
</evidence>